<dbReference type="Proteomes" id="UP000018719">
    <property type="component" value="Unassembled WGS sequence"/>
</dbReference>
<proteinExistence type="predicted"/>
<protein>
    <submittedName>
        <fullName evidence="1">Uncharacterized protein</fullName>
    </submittedName>
</protein>
<dbReference type="EMBL" id="AHMM02000015">
    <property type="protein sequence ID" value="EQA37646.1"/>
    <property type="molecule type" value="Genomic_DNA"/>
</dbReference>
<dbReference type="AlphaFoldDB" id="V6HCK2"/>
<name>V6HCK2_9LEPT</name>
<organism evidence="1 2">
    <name type="scientific">Leptospira inadai serovar Lyme str. 10</name>
    <dbReference type="NCBI Taxonomy" id="1049790"/>
    <lineage>
        <taxon>Bacteria</taxon>
        <taxon>Pseudomonadati</taxon>
        <taxon>Spirochaetota</taxon>
        <taxon>Spirochaetia</taxon>
        <taxon>Leptospirales</taxon>
        <taxon>Leptospiraceae</taxon>
        <taxon>Leptospira</taxon>
    </lineage>
</organism>
<sequence length="54" mass="6239">MIQRLGKKRIAGSNPTEFASSRIILILSERWNIKSDDLPSFYRSICSVRVFKIP</sequence>
<accession>V6HCK2</accession>
<evidence type="ECO:0000313" key="1">
    <source>
        <dbReference type="EMBL" id="EQA37646.1"/>
    </source>
</evidence>
<reference evidence="1 2" key="1">
    <citation type="submission" date="2013-05" db="EMBL/GenBank/DDBJ databases">
        <authorList>
            <person name="Harkins D.M."/>
            <person name="Durkin A.S."/>
            <person name="Brinkac L.M."/>
            <person name="Haft D.H."/>
            <person name="Selengut J.D."/>
            <person name="Sanka R."/>
            <person name="DePew J."/>
            <person name="Purushe J."/>
            <person name="Hartskeerl R.A."/>
            <person name="Ahmed A."/>
            <person name="van der Linden H."/>
            <person name="Goris M.G.A."/>
            <person name="Vinetz J.M."/>
            <person name="Sutton G.G."/>
            <person name="Nierman W.C."/>
            <person name="Fouts D.E."/>
        </authorList>
    </citation>
    <scope>NUCLEOTIDE SEQUENCE [LARGE SCALE GENOMIC DNA]</scope>
    <source>
        <strain evidence="1 2">10</strain>
    </source>
</reference>
<evidence type="ECO:0000313" key="2">
    <source>
        <dbReference type="Proteomes" id="UP000018719"/>
    </source>
</evidence>
<dbReference type="STRING" id="1049790.LEP1GSC047_4251"/>
<comment type="caution">
    <text evidence="1">The sequence shown here is derived from an EMBL/GenBank/DDBJ whole genome shotgun (WGS) entry which is preliminary data.</text>
</comment>
<gene>
    <name evidence="1" type="ORF">LEP1GSC047_4251</name>
</gene>